<feature type="region of interest" description="Disordered" evidence="1">
    <location>
        <begin position="35"/>
        <end position="77"/>
    </location>
</feature>
<dbReference type="PANTHER" id="PTHR38013:SF1">
    <property type="entry name" value="GLYCOPROTEIN_POLYSACCHARIDE METABOLISM"/>
    <property type="match status" value="1"/>
</dbReference>
<organism evidence="3 4">
    <name type="scientific">Bisbaumannia pacifica</name>
    <dbReference type="NCBI Taxonomy" id="77098"/>
    <lineage>
        <taxon>Bacteria</taxon>
        <taxon>Pseudomonadati</taxon>
        <taxon>Pseudomonadota</taxon>
        <taxon>Gammaproteobacteria</taxon>
        <taxon>Oceanospirillales</taxon>
        <taxon>Halomonadaceae</taxon>
        <taxon>Bisbaumannia</taxon>
    </lineage>
</organism>
<feature type="chain" id="PRO_5044843507" evidence="2">
    <location>
        <begin position="19"/>
        <end position="210"/>
    </location>
</feature>
<evidence type="ECO:0000256" key="1">
    <source>
        <dbReference type="SAM" id="MobiDB-lite"/>
    </source>
</evidence>
<proteinExistence type="predicted"/>
<keyword evidence="2" id="KW-0732">Signal</keyword>
<protein>
    <submittedName>
        <fullName evidence="3">YbaY family lipoprotein</fullName>
    </submittedName>
</protein>
<evidence type="ECO:0000313" key="3">
    <source>
        <dbReference type="EMBL" id="MBH8579371.1"/>
    </source>
</evidence>
<dbReference type="InterPro" id="IPR039366">
    <property type="entry name" value="Pilotin"/>
</dbReference>
<name>A0ABD4KYC2_9GAMM</name>
<dbReference type="Proteomes" id="UP000651738">
    <property type="component" value="Unassembled WGS sequence"/>
</dbReference>
<gene>
    <name evidence="3" type="ORF">I7V36_04605</name>
</gene>
<feature type="compositionally biased region" description="Acidic residues" evidence="1">
    <location>
        <begin position="193"/>
        <end position="210"/>
    </location>
</feature>
<sequence>MKYPLMLITALAASLSLAACSQSEDTAASADGDQVSLSAGDTAEGGQVSPSAGDTADTSSAETTETPAAEAAETTTLSGRLSYRERMALPEEGVIIVQLLDVSLADAPAEILAEKHLTPEGQVPVDFRLAYDPAEVQTNHRYALRGEIRDAQGELLWTTTEHHGVDLSKASPEVPELVLTRVAEPTPPAAETMADEADVEALEETGAEAG</sequence>
<dbReference type="AlphaFoldDB" id="A0ABD4KYC2"/>
<keyword evidence="3" id="KW-0449">Lipoprotein</keyword>
<reference evidence="3 4" key="1">
    <citation type="submission" date="2020-12" db="EMBL/GenBank/DDBJ databases">
        <title>Draft genome sequence of Halomonas pacifica strain CARE-V15.</title>
        <authorList>
            <person name="Vignesh N."/>
            <person name="Thabitha A."/>
            <person name="Saravanan R."/>
            <person name="Manigandan V."/>
        </authorList>
    </citation>
    <scope>NUCLEOTIDE SEQUENCE [LARGE SCALE GENOMIC DNA]</scope>
    <source>
        <strain evidence="3 4">CARE-V15</strain>
    </source>
</reference>
<dbReference type="EMBL" id="JAEDAF010000003">
    <property type="protein sequence ID" value="MBH8579371.1"/>
    <property type="molecule type" value="Genomic_DNA"/>
</dbReference>
<dbReference type="Pfam" id="PF09619">
    <property type="entry name" value="YscW"/>
    <property type="match status" value="1"/>
</dbReference>
<feature type="signal peptide" evidence="2">
    <location>
        <begin position="1"/>
        <end position="18"/>
    </location>
</feature>
<feature type="region of interest" description="Disordered" evidence="1">
    <location>
        <begin position="185"/>
        <end position="210"/>
    </location>
</feature>
<dbReference type="PROSITE" id="PS51257">
    <property type="entry name" value="PROKAR_LIPOPROTEIN"/>
    <property type="match status" value="1"/>
</dbReference>
<dbReference type="PANTHER" id="PTHR38013">
    <property type="entry name" value="GLYCOPROTEIN/POLYSACCHARIDE METABOLISM"/>
    <property type="match status" value="1"/>
</dbReference>
<evidence type="ECO:0000256" key="2">
    <source>
        <dbReference type="SAM" id="SignalP"/>
    </source>
</evidence>
<evidence type="ECO:0000313" key="4">
    <source>
        <dbReference type="Proteomes" id="UP000651738"/>
    </source>
</evidence>
<accession>A0ABD4KYC2</accession>
<comment type="caution">
    <text evidence="3">The sequence shown here is derived from an EMBL/GenBank/DDBJ whole genome shotgun (WGS) entry which is preliminary data.</text>
</comment>
<dbReference type="RefSeq" id="WP_198057155.1">
    <property type="nucleotide sequence ID" value="NZ_JAEDAF010000003.1"/>
</dbReference>
<feature type="compositionally biased region" description="Low complexity" evidence="1">
    <location>
        <begin position="49"/>
        <end position="76"/>
    </location>
</feature>
<dbReference type="InterPro" id="IPR053196">
    <property type="entry name" value="Lipoprotein_YbaY-like"/>
</dbReference>